<feature type="domain" description="Peptidase M48" evidence="8">
    <location>
        <begin position="67"/>
        <end position="235"/>
    </location>
</feature>
<dbReference type="GO" id="GO:0016020">
    <property type="term" value="C:membrane"/>
    <property type="evidence" value="ECO:0007669"/>
    <property type="project" value="TreeGrafter"/>
</dbReference>
<evidence type="ECO:0000256" key="1">
    <source>
        <dbReference type="ARBA" id="ARBA00022670"/>
    </source>
</evidence>
<dbReference type="CDD" id="cd07324">
    <property type="entry name" value="M48C_Oma1-like"/>
    <property type="match status" value="1"/>
</dbReference>
<feature type="signal peptide" evidence="7">
    <location>
        <begin position="1"/>
        <end position="20"/>
    </location>
</feature>
<keyword evidence="10" id="KW-1185">Reference proteome</keyword>
<dbReference type="RefSeq" id="WP_085880375.1">
    <property type="nucleotide sequence ID" value="NZ_FWFZ01000026.1"/>
</dbReference>
<keyword evidence="7" id="KW-0732">Signal</keyword>
<dbReference type="PANTHER" id="PTHR22726:SF1">
    <property type="entry name" value="METALLOENDOPEPTIDASE OMA1, MITOCHONDRIAL"/>
    <property type="match status" value="1"/>
</dbReference>
<dbReference type="GO" id="GO:0051603">
    <property type="term" value="P:proteolysis involved in protein catabolic process"/>
    <property type="evidence" value="ECO:0007669"/>
    <property type="project" value="TreeGrafter"/>
</dbReference>
<keyword evidence="3 6" id="KW-0378">Hydrolase</keyword>
<evidence type="ECO:0000259" key="8">
    <source>
        <dbReference type="Pfam" id="PF01435"/>
    </source>
</evidence>
<dbReference type="InterPro" id="IPR051156">
    <property type="entry name" value="Mito/Outer_Membr_Metalloprot"/>
</dbReference>
<evidence type="ECO:0000256" key="5">
    <source>
        <dbReference type="ARBA" id="ARBA00023049"/>
    </source>
</evidence>
<evidence type="ECO:0000256" key="7">
    <source>
        <dbReference type="SAM" id="SignalP"/>
    </source>
</evidence>
<protein>
    <submittedName>
        <fullName evidence="9">TPR repeat-containing protein YfgC</fullName>
    </submittedName>
</protein>
<keyword evidence="1 6" id="KW-0645">Protease</keyword>
<evidence type="ECO:0000313" key="9">
    <source>
        <dbReference type="EMBL" id="SLN72461.1"/>
    </source>
</evidence>
<dbReference type="AlphaFoldDB" id="A0A1Y5TTV7"/>
<accession>A0A1Y5TTV7</accession>
<keyword evidence="4 6" id="KW-0862">Zinc</keyword>
<name>A0A1Y5TTV7_9RHOB</name>
<dbReference type="Proteomes" id="UP000193900">
    <property type="component" value="Unassembled WGS sequence"/>
</dbReference>
<dbReference type="PROSITE" id="PS51257">
    <property type="entry name" value="PROKAR_LIPOPROTEIN"/>
    <property type="match status" value="1"/>
</dbReference>
<evidence type="ECO:0000256" key="4">
    <source>
        <dbReference type="ARBA" id="ARBA00022833"/>
    </source>
</evidence>
<evidence type="ECO:0000256" key="6">
    <source>
        <dbReference type="RuleBase" id="RU003983"/>
    </source>
</evidence>
<dbReference type="InterPro" id="IPR001915">
    <property type="entry name" value="Peptidase_M48"/>
</dbReference>
<keyword evidence="5 6" id="KW-0482">Metalloprotease</keyword>
<proteinExistence type="inferred from homology"/>
<dbReference type="GO" id="GO:0004222">
    <property type="term" value="F:metalloendopeptidase activity"/>
    <property type="evidence" value="ECO:0007669"/>
    <property type="project" value="InterPro"/>
</dbReference>
<comment type="similarity">
    <text evidence="6">Belongs to the peptidase M48 family.</text>
</comment>
<dbReference type="GO" id="GO:0046872">
    <property type="term" value="F:metal ion binding"/>
    <property type="evidence" value="ECO:0007669"/>
    <property type="project" value="UniProtKB-KW"/>
</dbReference>
<evidence type="ECO:0000256" key="2">
    <source>
        <dbReference type="ARBA" id="ARBA00022723"/>
    </source>
</evidence>
<sequence>MAVSRLFSVLAAAAVLSGCAAMPDTSAVEKISPIRAVSSALDTRTTARNFISVVEDVEPIAERECRARAPSLNCDFRIVVDDRAGMPPNAFQTLDDSGRPVVAFTLSLIADARNKDELAFVLSHEAAHHIQGHLDRQRQNADAGAIVFGQLAGALGARTPAELRAAQEIGAAVGARSYSKAFELEADTLGTLIAKEAGFDPLVGAEFFFRIPEPSDAFLSTHPPNEERVANVRRTVARLGR</sequence>
<feature type="chain" id="PRO_5013277792" evidence="7">
    <location>
        <begin position="21"/>
        <end position="241"/>
    </location>
</feature>
<reference evidence="9 10" key="1">
    <citation type="submission" date="2017-03" db="EMBL/GenBank/DDBJ databases">
        <authorList>
            <person name="Afonso C.L."/>
            <person name="Miller P.J."/>
            <person name="Scott M.A."/>
            <person name="Spackman E."/>
            <person name="Goraichik I."/>
            <person name="Dimitrov K.M."/>
            <person name="Suarez D.L."/>
            <person name="Swayne D.E."/>
        </authorList>
    </citation>
    <scope>NUCLEOTIDE SEQUENCE [LARGE SCALE GENOMIC DNA]</scope>
    <source>
        <strain evidence="9 10">CECT 7023</strain>
    </source>
</reference>
<organism evidence="9 10">
    <name type="scientific">Roseisalinus antarcticus</name>
    <dbReference type="NCBI Taxonomy" id="254357"/>
    <lineage>
        <taxon>Bacteria</taxon>
        <taxon>Pseudomonadati</taxon>
        <taxon>Pseudomonadota</taxon>
        <taxon>Alphaproteobacteria</taxon>
        <taxon>Rhodobacterales</taxon>
        <taxon>Roseobacteraceae</taxon>
        <taxon>Roseisalinus</taxon>
    </lineage>
</organism>
<evidence type="ECO:0000313" key="10">
    <source>
        <dbReference type="Proteomes" id="UP000193900"/>
    </source>
</evidence>
<dbReference type="PANTHER" id="PTHR22726">
    <property type="entry name" value="METALLOENDOPEPTIDASE OMA1"/>
    <property type="match status" value="1"/>
</dbReference>
<comment type="cofactor">
    <cofactor evidence="6">
        <name>Zn(2+)</name>
        <dbReference type="ChEBI" id="CHEBI:29105"/>
    </cofactor>
    <text evidence="6">Binds 1 zinc ion per subunit.</text>
</comment>
<dbReference type="EMBL" id="FWFZ01000026">
    <property type="protein sequence ID" value="SLN72461.1"/>
    <property type="molecule type" value="Genomic_DNA"/>
</dbReference>
<dbReference type="Gene3D" id="3.30.2010.10">
    <property type="entry name" value="Metalloproteases ('zincins'), catalytic domain"/>
    <property type="match status" value="1"/>
</dbReference>
<evidence type="ECO:0000256" key="3">
    <source>
        <dbReference type="ARBA" id="ARBA00022801"/>
    </source>
</evidence>
<dbReference type="Pfam" id="PF01435">
    <property type="entry name" value="Peptidase_M48"/>
    <property type="match status" value="1"/>
</dbReference>
<dbReference type="OrthoDB" id="7338723at2"/>
<keyword evidence="2" id="KW-0479">Metal-binding</keyword>
<gene>
    <name evidence="9" type="primary">yfgC</name>
    <name evidence="9" type="ORF">ROA7023_03608</name>
</gene>